<keyword evidence="4 7" id="KW-0689">Ribosomal protein</keyword>
<dbReference type="NCBIfam" id="TIGR00029">
    <property type="entry name" value="S20"/>
    <property type="match status" value="1"/>
</dbReference>
<comment type="caution">
    <text evidence="9">The sequence shown here is derived from an EMBL/GenBank/DDBJ whole genome shotgun (WGS) entry which is preliminary data.</text>
</comment>
<evidence type="ECO:0000313" key="9">
    <source>
        <dbReference type="EMBL" id="KRM88012.1"/>
    </source>
</evidence>
<dbReference type="Proteomes" id="UP000051789">
    <property type="component" value="Unassembled WGS sequence"/>
</dbReference>
<gene>
    <name evidence="7" type="primary">rpsT</name>
    <name evidence="9" type="ORF">FD19_GL000296</name>
</gene>
<dbReference type="InterPro" id="IPR036510">
    <property type="entry name" value="Ribosomal_bS20_sf"/>
</dbReference>
<evidence type="ECO:0000256" key="3">
    <source>
        <dbReference type="ARBA" id="ARBA00022884"/>
    </source>
</evidence>
<dbReference type="AlphaFoldDB" id="A0A0R2CIE1"/>
<keyword evidence="5 7" id="KW-0687">Ribonucleoprotein</keyword>
<dbReference type="HAMAP" id="MF_00500">
    <property type="entry name" value="Ribosomal_bS20"/>
    <property type="match status" value="1"/>
</dbReference>
<dbReference type="OrthoDB" id="9808392at2"/>
<evidence type="ECO:0000256" key="4">
    <source>
        <dbReference type="ARBA" id="ARBA00022980"/>
    </source>
</evidence>
<dbReference type="GO" id="GO:0006412">
    <property type="term" value="P:translation"/>
    <property type="evidence" value="ECO:0007669"/>
    <property type="project" value="UniProtKB-UniRule"/>
</dbReference>
<proteinExistence type="inferred from homology"/>
<feature type="compositionally biased region" description="Basic residues" evidence="8">
    <location>
        <begin position="1"/>
        <end position="11"/>
    </location>
</feature>
<evidence type="ECO:0000313" key="10">
    <source>
        <dbReference type="Proteomes" id="UP000051789"/>
    </source>
</evidence>
<name>A0A0R2CIE1_9LACO</name>
<evidence type="ECO:0000256" key="2">
    <source>
        <dbReference type="ARBA" id="ARBA00022730"/>
    </source>
</evidence>
<dbReference type="GO" id="GO:0070181">
    <property type="term" value="F:small ribosomal subunit rRNA binding"/>
    <property type="evidence" value="ECO:0007669"/>
    <property type="project" value="TreeGrafter"/>
</dbReference>
<dbReference type="PATRIC" id="fig|1423810.4.peg.299"/>
<evidence type="ECO:0000256" key="6">
    <source>
        <dbReference type="ARBA" id="ARBA00035136"/>
    </source>
</evidence>
<feature type="region of interest" description="Disordered" evidence="8">
    <location>
        <begin position="1"/>
        <end position="26"/>
    </location>
</feature>
<dbReference type="GO" id="GO:0015935">
    <property type="term" value="C:small ribosomal subunit"/>
    <property type="evidence" value="ECO:0007669"/>
    <property type="project" value="TreeGrafter"/>
</dbReference>
<dbReference type="SUPFAM" id="SSF46992">
    <property type="entry name" value="Ribosomal protein S20"/>
    <property type="match status" value="1"/>
</dbReference>
<evidence type="ECO:0000256" key="1">
    <source>
        <dbReference type="ARBA" id="ARBA00007634"/>
    </source>
</evidence>
<sequence>MPQIKSAKKRVITQESARQRNAAQRNALRTTIKKFKTAKATGADNSQELFQAATRAIDMAKSKGLIHANKAARDKSRLAAINNK</sequence>
<dbReference type="EMBL" id="AYZK01000001">
    <property type="protein sequence ID" value="KRM88012.1"/>
    <property type="molecule type" value="Genomic_DNA"/>
</dbReference>
<evidence type="ECO:0000256" key="7">
    <source>
        <dbReference type="HAMAP-Rule" id="MF_00500"/>
    </source>
</evidence>
<dbReference type="PANTHER" id="PTHR33398">
    <property type="entry name" value="30S RIBOSOMAL PROTEIN S20"/>
    <property type="match status" value="1"/>
</dbReference>
<dbReference type="GO" id="GO:0005829">
    <property type="term" value="C:cytosol"/>
    <property type="evidence" value="ECO:0007669"/>
    <property type="project" value="TreeGrafter"/>
</dbReference>
<dbReference type="GO" id="GO:0003735">
    <property type="term" value="F:structural constituent of ribosome"/>
    <property type="evidence" value="ECO:0007669"/>
    <property type="project" value="InterPro"/>
</dbReference>
<dbReference type="RefSeq" id="WP_054749356.1">
    <property type="nucleotide sequence ID" value="NZ_AYZK01000001.1"/>
</dbReference>
<dbReference type="InterPro" id="IPR002583">
    <property type="entry name" value="Ribosomal_bS20"/>
</dbReference>
<comment type="function">
    <text evidence="7">Binds directly to 16S ribosomal RNA.</text>
</comment>
<dbReference type="STRING" id="1423810.FD19_GL000296"/>
<comment type="similarity">
    <text evidence="1 7">Belongs to the bacterial ribosomal protein bS20 family.</text>
</comment>
<evidence type="ECO:0000256" key="8">
    <source>
        <dbReference type="SAM" id="MobiDB-lite"/>
    </source>
</evidence>
<dbReference type="PANTHER" id="PTHR33398:SF1">
    <property type="entry name" value="SMALL RIBOSOMAL SUBUNIT PROTEIN BS20C"/>
    <property type="match status" value="1"/>
</dbReference>
<dbReference type="Gene3D" id="1.20.58.110">
    <property type="entry name" value="Ribosomal protein S20"/>
    <property type="match status" value="1"/>
</dbReference>
<dbReference type="Pfam" id="PF01649">
    <property type="entry name" value="Ribosomal_S20p"/>
    <property type="match status" value="1"/>
</dbReference>
<organism evidence="9 10">
    <name type="scientific">Lacticaseibacillus thailandensis DSM 22698 = JCM 13996</name>
    <dbReference type="NCBI Taxonomy" id="1423810"/>
    <lineage>
        <taxon>Bacteria</taxon>
        <taxon>Bacillati</taxon>
        <taxon>Bacillota</taxon>
        <taxon>Bacilli</taxon>
        <taxon>Lactobacillales</taxon>
        <taxon>Lactobacillaceae</taxon>
        <taxon>Lacticaseibacillus</taxon>
    </lineage>
</organism>
<keyword evidence="10" id="KW-1185">Reference proteome</keyword>
<evidence type="ECO:0000256" key="5">
    <source>
        <dbReference type="ARBA" id="ARBA00023274"/>
    </source>
</evidence>
<keyword evidence="3 7" id="KW-0694">RNA-binding</keyword>
<reference evidence="9 10" key="1">
    <citation type="journal article" date="2015" name="Genome Announc.">
        <title>Expanding the biotechnology potential of lactobacilli through comparative genomics of 213 strains and associated genera.</title>
        <authorList>
            <person name="Sun Z."/>
            <person name="Harris H.M."/>
            <person name="McCann A."/>
            <person name="Guo C."/>
            <person name="Argimon S."/>
            <person name="Zhang W."/>
            <person name="Yang X."/>
            <person name="Jeffery I.B."/>
            <person name="Cooney J.C."/>
            <person name="Kagawa T.F."/>
            <person name="Liu W."/>
            <person name="Song Y."/>
            <person name="Salvetti E."/>
            <person name="Wrobel A."/>
            <person name="Rasinkangas P."/>
            <person name="Parkhill J."/>
            <person name="Rea M.C."/>
            <person name="O'Sullivan O."/>
            <person name="Ritari J."/>
            <person name="Douillard F.P."/>
            <person name="Paul Ross R."/>
            <person name="Yang R."/>
            <person name="Briner A.E."/>
            <person name="Felis G.E."/>
            <person name="de Vos W.M."/>
            <person name="Barrangou R."/>
            <person name="Klaenhammer T.R."/>
            <person name="Caufield P.W."/>
            <person name="Cui Y."/>
            <person name="Zhang H."/>
            <person name="O'Toole P.W."/>
        </authorList>
    </citation>
    <scope>NUCLEOTIDE SEQUENCE [LARGE SCALE GENOMIC DNA]</scope>
    <source>
        <strain evidence="9 10">DSM 22698</strain>
    </source>
</reference>
<protein>
    <recommendedName>
        <fullName evidence="6 7">Small ribosomal subunit protein bS20</fullName>
    </recommendedName>
</protein>
<keyword evidence="2 7" id="KW-0699">rRNA-binding</keyword>
<accession>A0A0R2CIE1</accession>